<comment type="subcellular location">
    <subcellularLocation>
        <location evidence="7">Cell membrane</location>
        <topology evidence="7">Multi-pass membrane protein</topology>
    </subcellularLocation>
    <subcellularLocation>
        <location evidence="1">Membrane</location>
        <topology evidence="1">Multi-pass membrane protein</topology>
    </subcellularLocation>
</comment>
<dbReference type="HOGENOM" id="CLU_023982_0_1_0"/>
<feature type="binding site" evidence="9">
    <location>
        <position position="191"/>
    </location>
    <ligand>
        <name>Mg(2+)</name>
        <dbReference type="ChEBI" id="CHEBI:18420"/>
    </ligand>
</feature>
<evidence type="ECO:0000256" key="4">
    <source>
        <dbReference type="ARBA" id="ARBA00022692"/>
    </source>
</evidence>
<dbReference type="RefSeq" id="WP_012875552.1">
    <property type="nucleotide sequence ID" value="NC_013525.1"/>
</dbReference>
<feature type="transmembrane region" description="Helical" evidence="7">
    <location>
        <begin position="196"/>
        <end position="216"/>
    </location>
</feature>
<accession>D1CCK3</accession>
<feature type="transmembrane region" description="Helical" evidence="7">
    <location>
        <begin position="26"/>
        <end position="44"/>
    </location>
</feature>
<dbReference type="GO" id="GO:0008360">
    <property type="term" value="P:regulation of cell shape"/>
    <property type="evidence" value="ECO:0007669"/>
    <property type="project" value="UniProtKB-KW"/>
</dbReference>
<feature type="transmembrane region" description="Helical" evidence="7">
    <location>
        <begin position="323"/>
        <end position="343"/>
    </location>
</feature>
<keyword evidence="11" id="KW-1185">Reference proteome</keyword>
<dbReference type="GO" id="GO:0051992">
    <property type="term" value="F:UDP-N-acetylmuramoyl-L-alanyl-D-glutamyl-meso-2,6-diaminopimelyl-D-alanyl-D-alanine:undecaprenyl-phosphate transferase activity"/>
    <property type="evidence" value="ECO:0007669"/>
    <property type="project" value="RHEA"/>
</dbReference>
<dbReference type="NCBIfam" id="TIGR00445">
    <property type="entry name" value="mraY"/>
    <property type="match status" value="1"/>
</dbReference>
<organism evidence="10 11">
    <name type="scientific">Thermobaculum terrenum (strain ATCC BAA-798 / CCMEE 7001 / YNP1)</name>
    <dbReference type="NCBI Taxonomy" id="525904"/>
    <lineage>
        <taxon>Bacteria</taxon>
        <taxon>Bacillati</taxon>
        <taxon>Chloroflexota</taxon>
        <taxon>Chloroflexia</taxon>
        <taxon>Candidatus Thermobaculales</taxon>
        <taxon>Candidatus Thermobaculaceae</taxon>
        <taxon>Thermobaculum</taxon>
    </lineage>
</organism>
<comment type="catalytic activity">
    <reaction evidence="7">
        <text>UDP-N-acetyl-alpha-D-muramoyl-L-alanyl-gamma-D-glutamyl-meso-2,6-diaminopimeloyl-D-alanyl-D-alanine + di-trans,octa-cis-undecaprenyl phosphate = di-trans,octa-cis-undecaprenyl diphospho-N-acetyl-alpha-D-muramoyl-L-alanyl-D-glutamyl-meso-2,6-diaminopimeloyl-D-alanyl-D-alanine + UMP</text>
        <dbReference type="Rhea" id="RHEA:28386"/>
        <dbReference type="ChEBI" id="CHEBI:57865"/>
        <dbReference type="ChEBI" id="CHEBI:60392"/>
        <dbReference type="ChEBI" id="CHEBI:61386"/>
        <dbReference type="ChEBI" id="CHEBI:61387"/>
        <dbReference type="EC" id="2.7.8.13"/>
    </reaction>
</comment>
<dbReference type="GO" id="GO:0008963">
    <property type="term" value="F:phospho-N-acetylmuramoyl-pentapeptide-transferase activity"/>
    <property type="evidence" value="ECO:0007669"/>
    <property type="project" value="UniProtKB-UniRule"/>
</dbReference>
<name>D1CCK3_THET1</name>
<keyword evidence="6 7" id="KW-0472">Membrane</keyword>
<dbReference type="GO" id="GO:0046872">
    <property type="term" value="F:metal ion binding"/>
    <property type="evidence" value="ECO:0007669"/>
    <property type="project" value="UniProtKB-KW"/>
</dbReference>
<dbReference type="Proteomes" id="UP000000323">
    <property type="component" value="Chromosome 1"/>
</dbReference>
<feature type="transmembrane region" description="Helical" evidence="7">
    <location>
        <begin position="102"/>
        <end position="118"/>
    </location>
</feature>
<evidence type="ECO:0000256" key="3">
    <source>
        <dbReference type="ARBA" id="ARBA00022679"/>
    </source>
</evidence>
<comment type="function">
    <text evidence="7">Catalyzes the initial step of the lipid cycle reactions in the biosynthesis of the cell wall peptidoglycan: transfers peptidoglycan precursor phospho-MurNAc-pentapeptide from UDP-MurNAc-pentapeptide onto the lipid carrier undecaprenyl phosphate, yielding undecaprenyl-pyrophosphoryl-MurNAc-pentapeptide, known as lipid I.</text>
</comment>
<keyword evidence="7" id="KW-0961">Cell wall biogenesis/degradation</keyword>
<evidence type="ECO:0000256" key="2">
    <source>
        <dbReference type="ARBA" id="ARBA00005583"/>
    </source>
</evidence>
<reference evidence="11" key="1">
    <citation type="journal article" date="2010" name="Stand. Genomic Sci.">
        <title>Complete genome sequence of 'Thermobaculum terrenum' type strain (YNP1).</title>
        <authorList>
            <person name="Kiss H."/>
            <person name="Cleland D."/>
            <person name="Lapidus A."/>
            <person name="Lucas S."/>
            <person name="Glavina Del Rio T."/>
            <person name="Nolan M."/>
            <person name="Tice H."/>
            <person name="Han C."/>
            <person name="Goodwin L."/>
            <person name="Pitluck S."/>
            <person name="Liolios K."/>
            <person name="Ivanova N."/>
            <person name="Mavromatis K."/>
            <person name="Ovchinnikova G."/>
            <person name="Pati A."/>
            <person name="Chen A."/>
            <person name="Palaniappan K."/>
            <person name="Land M."/>
            <person name="Hauser L."/>
            <person name="Chang Y."/>
            <person name="Jeffries C."/>
            <person name="Lu M."/>
            <person name="Brettin T."/>
            <person name="Detter J."/>
            <person name="Goker M."/>
            <person name="Tindall B."/>
            <person name="Beck B."/>
            <person name="McDermott T."/>
            <person name="Woyke T."/>
            <person name="Bristow J."/>
            <person name="Eisen J."/>
            <person name="Markowitz V."/>
            <person name="Hugenholtz P."/>
            <person name="Kyrpides N."/>
            <person name="Klenk H."/>
            <person name="Cheng J."/>
        </authorList>
    </citation>
    <scope>NUCLEOTIDE SEQUENCE [LARGE SCALE GENOMIC DNA]</scope>
    <source>
        <strain evidence="11">ATCC BAA-798 / YNP1</strain>
    </source>
</reference>
<dbReference type="eggNOG" id="COG0472">
    <property type="taxonomic scope" value="Bacteria"/>
</dbReference>
<keyword evidence="7" id="KW-1003">Cell membrane</keyword>
<feature type="transmembrane region" description="Helical" evidence="7">
    <location>
        <begin position="247"/>
        <end position="266"/>
    </location>
</feature>
<dbReference type="GO" id="GO:0071555">
    <property type="term" value="P:cell wall organization"/>
    <property type="evidence" value="ECO:0007669"/>
    <property type="project" value="UniProtKB-KW"/>
</dbReference>
<dbReference type="EMBL" id="CP001825">
    <property type="protein sequence ID" value="ACZ42518.1"/>
    <property type="molecule type" value="Genomic_DNA"/>
</dbReference>
<evidence type="ECO:0000256" key="1">
    <source>
        <dbReference type="ARBA" id="ARBA00004141"/>
    </source>
</evidence>
<keyword evidence="4 7" id="KW-0812">Transmembrane</keyword>
<dbReference type="GO" id="GO:0009252">
    <property type="term" value="P:peptidoglycan biosynthetic process"/>
    <property type="evidence" value="ECO:0007669"/>
    <property type="project" value="UniProtKB-UniRule"/>
</dbReference>
<comment type="cofactor">
    <cofactor evidence="7 9">
        <name>Mg(2+)</name>
        <dbReference type="ChEBI" id="CHEBI:18420"/>
    </cofactor>
</comment>
<feature type="transmembrane region" description="Helical" evidence="7">
    <location>
        <begin position="138"/>
        <end position="156"/>
    </location>
</feature>
<keyword evidence="7" id="KW-0133">Cell shape</keyword>
<feature type="binding site" evidence="9">
    <location>
        <position position="251"/>
    </location>
    <ligand>
        <name>Mg(2+)</name>
        <dbReference type="ChEBI" id="CHEBI:18420"/>
    </ligand>
</feature>
<dbReference type="GO" id="GO:0005886">
    <property type="term" value="C:plasma membrane"/>
    <property type="evidence" value="ECO:0007669"/>
    <property type="project" value="UniProtKB-SubCell"/>
</dbReference>
<evidence type="ECO:0000256" key="5">
    <source>
        <dbReference type="ARBA" id="ARBA00022989"/>
    </source>
</evidence>
<dbReference type="STRING" id="525904.Tter_1612"/>
<keyword evidence="7 9" id="KW-0460">Magnesium</keyword>
<dbReference type="InterPro" id="IPR003524">
    <property type="entry name" value="PNAcMuramoyl-5peptid_Trfase"/>
</dbReference>
<evidence type="ECO:0000313" key="11">
    <source>
        <dbReference type="Proteomes" id="UP000000323"/>
    </source>
</evidence>
<gene>
    <name evidence="7" type="primary">mraY</name>
    <name evidence="10" type="ordered locus">Tter_1612</name>
</gene>
<comment type="similarity">
    <text evidence="2 7">Belongs to the glycosyltransferase 4 family. MraY subfamily.</text>
</comment>
<feature type="transmembrane region" description="Helical" evidence="7">
    <location>
        <begin position="222"/>
        <end position="240"/>
    </location>
</feature>
<dbReference type="HAMAP" id="MF_00038">
    <property type="entry name" value="MraY"/>
    <property type="match status" value="1"/>
</dbReference>
<dbReference type="Pfam" id="PF10555">
    <property type="entry name" value="MraY_sig1"/>
    <property type="match status" value="1"/>
</dbReference>
<dbReference type="AlphaFoldDB" id="D1CCK3"/>
<dbReference type="UniPathway" id="UPA00219"/>
<comment type="pathway">
    <text evidence="7">Cell wall biogenesis; peptidoglycan biosynthesis.</text>
</comment>
<evidence type="ECO:0000256" key="7">
    <source>
        <dbReference type="HAMAP-Rule" id="MF_00038"/>
    </source>
</evidence>
<keyword evidence="7" id="KW-0132">Cell division</keyword>
<evidence type="ECO:0000256" key="6">
    <source>
        <dbReference type="ARBA" id="ARBA00023136"/>
    </source>
</evidence>
<dbReference type="InterPro" id="IPR018480">
    <property type="entry name" value="PNAcMuramoyl-5peptid_Trfase_CS"/>
</dbReference>
<dbReference type="OrthoDB" id="9805475at2"/>
<dbReference type="EC" id="2.7.8.13" evidence="7 8"/>
<protein>
    <recommendedName>
        <fullName evidence="7 8">Phospho-N-acetylmuramoyl-pentapeptide-transferase</fullName>
        <ecNumber evidence="7 8">2.7.8.13</ecNumber>
    </recommendedName>
    <alternativeName>
        <fullName evidence="7">UDP-MurNAc-pentapeptide phosphotransferase</fullName>
    </alternativeName>
</protein>
<keyword evidence="5 7" id="KW-1133">Transmembrane helix</keyword>
<dbReference type="PANTHER" id="PTHR22926">
    <property type="entry name" value="PHOSPHO-N-ACETYLMURAMOYL-PENTAPEPTIDE-TRANSFERASE"/>
    <property type="match status" value="1"/>
</dbReference>
<dbReference type="GO" id="GO:0051301">
    <property type="term" value="P:cell division"/>
    <property type="evidence" value="ECO:0007669"/>
    <property type="project" value="UniProtKB-KW"/>
</dbReference>
<proteinExistence type="inferred from homology"/>
<dbReference type="CDD" id="cd06852">
    <property type="entry name" value="GT_MraY"/>
    <property type="match status" value="1"/>
</dbReference>
<dbReference type="InterPro" id="IPR000715">
    <property type="entry name" value="Glycosyl_transferase_4"/>
</dbReference>
<feature type="transmembrane region" description="Helical" evidence="7">
    <location>
        <begin position="162"/>
        <end position="184"/>
    </location>
</feature>
<dbReference type="Pfam" id="PF00953">
    <property type="entry name" value="Glycos_transf_4"/>
    <property type="match status" value="1"/>
</dbReference>
<dbReference type="PANTHER" id="PTHR22926:SF5">
    <property type="entry name" value="PHOSPHO-N-ACETYLMURAMOYL-PENTAPEPTIDE-TRANSFERASE HOMOLOG"/>
    <property type="match status" value="1"/>
</dbReference>
<keyword evidence="7" id="KW-0131">Cell cycle</keyword>
<evidence type="ECO:0000313" key="10">
    <source>
        <dbReference type="EMBL" id="ACZ42518.1"/>
    </source>
</evidence>
<keyword evidence="7" id="KW-0573">Peptidoglycan synthesis</keyword>
<evidence type="ECO:0000256" key="9">
    <source>
        <dbReference type="PIRSR" id="PIRSR600715-1"/>
    </source>
</evidence>
<evidence type="ECO:0000256" key="8">
    <source>
        <dbReference type="NCBIfam" id="TIGR00445"/>
    </source>
</evidence>
<dbReference type="KEGG" id="ttr:Tter_1612"/>
<feature type="transmembrane region" description="Helical" evidence="7">
    <location>
        <begin position="272"/>
        <end position="295"/>
    </location>
</feature>
<keyword evidence="7 9" id="KW-0479">Metal-binding</keyword>
<feature type="transmembrane region" description="Helical" evidence="7">
    <location>
        <begin position="76"/>
        <end position="96"/>
    </location>
</feature>
<keyword evidence="3 7" id="KW-0808">Transferase</keyword>
<sequence length="344" mass="37626">MIPLALLSMFQTEVKLARIEVMREALLLSALTFLVTLIIGRPIINELRRRGIGKKIRIEGPQTHLVKEGTPTMGGIMIWLGVFLVNAIFNVRYWWIYERRSLILPLLVVLACGTLGAIDDLLNLSGGKSSGLTARFKFLWLTVIATGAGIVLHYWFELDSMYIPFYGKVPIGVFYIPIAIFVIVATSNAVNLSDGLDTLAGGLLALSFAAYGIIAFLQGQRYIVTLCFTTIGALLAFLWYNAHPAEVIMGDTGALSLGALLAVVALMTGQWLLLPIIGLMFVAITLSVILQVGYFKLTGGKRLFRMAPLHNHFELKGWAETQIAMRFWIVGVAAALVGVALALS</sequence>